<keyword evidence="1" id="KW-0812">Transmembrane</keyword>
<dbReference type="InterPro" id="IPR008407">
    <property type="entry name" value="Brnchd-chn_aa_trnsp_AzlD"/>
</dbReference>
<evidence type="ECO:0000256" key="1">
    <source>
        <dbReference type="SAM" id="Phobius"/>
    </source>
</evidence>
<feature type="transmembrane region" description="Helical" evidence="1">
    <location>
        <begin position="31"/>
        <end position="50"/>
    </location>
</feature>
<keyword evidence="1" id="KW-0472">Membrane</keyword>
<dbReference type="EMBL" id="CAFAAI010000350">
    <property type="protein sequence ID" value="CAB4813325.1"/>
    <property type="molecule type" value="Genomic_DNA"/>
</dbReference>
<evidence type="ECO:0000313" key="2">
    <source>
        <dbReference type="EMBL" id="CAB4803350.1"/>
    </source>
</evidence>
<dbReference type="AlphaFoldDB" id="A0A6J6Y1S8"/>
<keyword evidence="1" id="KW-1133">Transmembrane helix</keyword>
<evidence type="ECO:0000313" key="3">
    <source>
        <dbReference type="EMBL" id="CAB4813325.1"/>
    </source>
</evidence>
<accession>A0A6J6Y1S8</accession>
<feature type="transmembrane region" description="Helical" evidence="1">
    <location>
        <begin position="82"/>
        <end position="99"/>
    </location>
</feature>
<organism evidence="2">
    <name type="scientific">freshwater metagenome</name>
    <dbReference type="NCBI Taxonomy" id="449393"/>
    <lineage>
        <taxon>unclassified sequences</taxon>
        <taxon>metagenomes</taxon>
        <taxon>ecological metagenomes</taxon>
    </lineage>
</organism>
<gene>
    <name evidence="2" type="ORF">UFOPK2992_01140</name>
    <name evidence="3" type="ORF">UFOPK2992_01727</name>
</gene>
<dbReference type="Pfam" id="PF05437">
    <property type="entry name" value="AzlD"/>
    <property type="match status" value="1"/>
</dbReference>
<sequence length="100" mass="10230">MTWTLVLVLAAGAYAFKFLGLVVVGDRVLPPVLERCLALIPAALIAALIVKDTLSVGHHLVVDARAAGVGAAIVAAWRKAPVLAVIIIGASVTALLRAVS</sequence>
<protein>
    <submittedName>
        <fullName evidence="2">Unannotated protein</fullName>
    </submittedName>
</protein>
<reference evidence="2" key="1">
    <citation type="submission" date="2020-05" db="EMBL/GenBank/DDBJ databases">
        <authorList>
            <person name="Chiriac C."/>
            <person name="Salcher M."/>
            <person name="Ghai R."/>
            <person name="Kavagutti S V."/>
        </authorList>
    </citation>
    <scope>NUCLEOTIDE SEQUENCE</scope>
</reference>
<dbReference type="EMBL" id="CAFAAI010000197">
    <property type="protein sequence ID" value="CAB4803350.1"/>
    <property type="molecule type" value="Genomic_DNA"/>
</dbReference>
<name>A0A6J6Y1S8_9ZZZZ</name>
<proteinExistence type="predicted"/>